<evidence type="ECO:0000256" key="1">
    <source>
        <dbReference type="ARBA" id="ARBA00010609"/>
    </source>
</evidence>
<evidence type="ECO:0000259" key="2">
    <source>
        <dbReference type="Pfam" id="PF07732"/>
    </source>
</evidence>
<dbReference type="Proteomes" id="UP000559256">
    <property type="component" value="Unassembled WGS sequence"/>
</dbReference>
<feature type="domain" description="Plastocyanin-like" evidence="2">
    <location>
        <begin position="78"/>
        <end position="106"/>
    </location>
</feature>
<keyword evidence="4" id="KW-1185">Reference proteome</keyword>
<dbReference type="Pfam" id="PF07732">
    <property type="entry name" value="Cu-oxidase_3"/>
    <property type="match status" value="1"/>
</dbReference>
<dbReference type="OrthoDB" id="2121828at2759"/>
<dbReference type="GO" id="GO:0005507">
    <property type="term" value="F:copper ion binding"/>
    <property type="evidence" value="ECO:0007669"/>
    <property type="project" value="InterPro"/>
</dbReference>
<proteinExistence type="inferred from homology"/>
<sequence length="106" mass="11824">MKAHAIDVIPTSGNLHIVNKRMAPDGFYREWFPHSTVVAGTSSDRGSLPGPIIRGKKGDHFSLKVKDELVDPDFIRTTSIYQFDVPDQAGTFWYNSHVGTQYCDGL</sequence>
<reference evidence="3 4" key="1">
    <citation type="journal article" date="2020" name="ISME J.">
        <title>Uncovering the hidden diversity of litter-decomposition mechanisms in mushroom-forming fungi.</title>
        <authorList>
            <person name="Floudas D."/>
            <person name="Bentzer J."/>
            <person name="Ahren D."/>
            <person name="Johansson T."/>
            <person name="Persson P."/>
            <person name="Tunlid A."/>
        </authorList>
    </citation>
    <scope>NUCLEOTIDE SEQUENCE [LARGE SCALE GENOMIC DNA]</scope>
    <source>
        <strain evidence="3 4">CBS 291.85</strain>
    </source>
</reference>
<evidence type="ECO:0000313" key="3">
    <source>
        <dbReference type="EMBL" id="KAF5360168.1"/>
    </source>
</evidence>
<dbReference type="InterPro" id="IPR011707">
    <property type="entry name" value="Cu-oxidase-like_N"/>
</dbReference>
<name>A0A8H5G891_9AGAR</name>
<protein>
    <recommendedName>
        <fullName evidence="2">Plastocyanin-like domain-containing protein</fullName>
    </recommendedName>
</protein>
<dbReference type="SUPFAM" id="SSF49503">
    <property type="entry name" value="Cupredoxins"/>
    <property type="match status" value="1"/>
</dbReference>
<gene>
    <name evidence="3" type="ORF">D9758_011381</name>
</gene>
<accession>A0A8H5G891</accession>
<dbReference type="Gene3D" id="2.60.40.420">
    <property type="entry name" value="Cupredoxins - blue copper proteins"/>
    <property type="match status" value="2"/>
</dbReference>
<dbReference type="AlphaFoldDB" id="A0A8H5G891"/>
<organism evidence="3 4">
    <name type="scientific">Tetrapyrgos nigripes</name>
    <dbReference type="NCBI Taxonomy" id="182062"/>
    <lineage>
        <taxon>Eukaryota</taxon>
        <taxon>Fungi</taxon>
        <taxon>Dikarya</taxon>
        <taxon>Basidiomycota</taxon>
        <taxon>Agaricomycotina</taxon>
        <taxon>Agaricomycetes</taxon>
        <taxon>Agaricomycetidae</taxon>
        <taxon>Agaricales</taxon>
        <taxon>Marasmiineae</taxon>
        <taxon>Marasmiaceae</taxon>
        <taxon>Tetrapyrgos</taxon>
    </lineage>
</organism>
<evidence type="ECO:0000313" key="4">
    <source>
        <dbReference type="Proteomes" id="UP000559256"/>
    </source>
</evidence>
<comment type="similarity">
    <text evidence="1">Belongs to the multicopper oxidase family.</text>
</comment>
<comment type="caution">
    <text evidence="3">The sequence shown here is derived from an EMBL/GenBank/DDBJ whole genome shotgun (WGS) entry which is preliminary data.</text>
</comment>
<dbReference type="InterPro" id="IPR008972">
    <property type="entry name" value="Cupredoxin"/>
</dbReference>
<dbReference type="EMBL" id="JAACJM010000044">
    <property type="protein sequence ID" value="KAF5360168.1"/>
    <property type="molecule type" value="Genomic_DNA"/>
</dbReference>